<dbReference type="RefSeq" id="WP_185050533.1">
    <property type="nucleotide sequence ID" value="NZ_BAABIX010000001.1"/>
</dbReference>
<comment type="caution">
    <text evidence="12">The sequence shown here is derived from an EMBL/GenBank/DDBJ whole genome shotgun (WGS) entry which is preliminary data.</text>
</comment>
<dbReference type="Pfam" id="PF02518">
    <property type="entry name" value="HATPase_c"/>
    <property type="match status" value="1"/>
</dbReference>
<dbReference type="EC" id="2.7.13.3" evidence="2"/>
<keyword evidence="7" id="KW-0067">ATP-binding</keyword>
<keyword evidence="10" id="KW-1133">Transmembrane helix</keyword>
<keyword evidence="5" id="KW-0547">Nucleotide-binding</keyword>
<keyword evidence="10" id="KW-0472">Membrane</keyword>
<dbReference type="CDD" id="cd16917">
    <property type="entry name" value="HATPase_UhpB-NarQ-NarX-like"/>
    <property type="match status" value="1"/>
</dbReference>
<evidence type="ECO:0000313" key="12">
    <source>
        <dbReference type="EMBL" id="MBB5133582.1"/>
    </source>
</evidence>
<dbReference type="SUPFAM" id="SSF55874">
    <property type="entry name" value="ATPase domain of HSP90 chaperone/DNA topoisomerase II/histidine kinase"/>
    <property type="match status" value="1"/>
</dbReference>
<dbReference type="Gene3D" id="3.30.565.10">
    <property type="entry name" value="Histidine kinase-like ATPase, C-terminal domain"/>
    <property type="match status" value="1"/>
</dbReference>
<keyword evidence="9" id="KW-0175">Coiled coil</keyword>
<evidence type="ECO:0000259" key="11">
    <source>
        <dbReference type="SMART" id="SM00387"/>
    </source>
</evidence>
<name>A0A840P2J4_9ACTN</name>
<feature type="coiled-coil region" evidence="9">
    <location>
        <begin position="148"/>
        <end position="184"/>
    </location>
</feature>
<evidence type="ECO:0000313" key="13">
    <source>
        <dbReference type="Proteomes" id="UP000578449"/>
    </source>
</evidence>
<gene>
    <name evidence="12" type="ORF">HNP84_003308</name>
</gene>
<evidence type="ECO:0000256" key="8">
    <source>
        <dbReference type="ARBA" id="ARBA00023012"/>
    </source>
</evidence>
<dbReference type="InterPro" id="IPR003594">
    <property type="entry name" value="HATPase_dom"/>
</dbReference>
<evidence type="ECO:0000256" key="6">
    <source>
        <dbReference type="ARBA" id="ARBA00022777"/>
    </source>
</evidence>
<feature type="domain" description="Histidine kinase/HSP90-like ATPase" evidence="11">
    <location>
        <begin position="284"/>
        <end position="374"/>
    </location>
</feature>
<comment type="catalytic activity">
    <reaction evidence="1">
        <text>ATP + protein L-histidine = ADP + protein N-phospho-L-histidine.</text>
        <dbReference type="EC" id="2.7.13.3"/>
    </reaction>
</comment>
<reference evidence="12 13" key="1">
    <citation type="submission" date="2020-08" db="EMBL/GenBank/DDBJ databases">
        <title>Genomic Encyclopedia of Type Strains, Phase IV (KMG-IV): sequencing the most valuable type-strain genomes for metagenomic binning, comparative biology and taxonomic classification.</title>
        <authorList>
            <person name="Goeker M."/>
        </authorList>
    </citation>
    <scope>NUCLEOTIDE SEQUENCE [LARGE SCALE GENOMIC DNA]</scope>
    <source>
        <strain evidence="12 13">DSM 45615</strain>
    </source>
</reference>
<dbReference type="Pfam" id="PF07730">
    <property type="entry name" value="HisKA_3"/>
    <property type="match status" value="1"/>
</dbReference>
<dbReference type="InterPro" id="IPR036890">
    <property type="entry name" value="HATPase_C_sf"/>
</dbReference>
<evidence type="ECO:0000256" key="3">
    <source>
        <dbReference type="ARBA" id="ARBA00022553"/>
    </source>
</evidence>
<dbReference type="GO" id="GO:0005524">
    <property type="term" value="F:ATP binding"/>
    <property type="evidence" value="ECO:0007669"/>
    <property type="project" value="UniProtKB-KW"/>
</dbReference>
<evidence type="ECO:0000256" key="4">
    <source>
        <dbReference type="ARBA" id="ARBA00022679"/>
    </source>
</evidence>
<dbReference type="GO" id="GO:0000155">
    <property type="term" value="F:phosphorelay sensor kinase activity"/>
    <property type="evidence" value="ECO:0007669"/>
    <property type="project" value="InterPro"/>
</dbReference>
<dbReference type="EMBL" id="JACHGN010000006">
    <property type="protein sequence ID" value="MBB5133582.1"/>
    <property type="molecule type" value="Genomic_DNA"/>
</dbReference>
<evidence type="ECO:0000256" key="2">
    <source>
        <dbReference type="ARBA" id="ARBA00012438"/>
    </source>
</evidence>
<evidence type="ECO:0000256" key="5">
    <source>
        <dbReference type="ARBA" id="ARBA00022741"/>
    </source>
</evidence>
<feature type="transmembrane region" description="Helical" evidence="10">
    <location>
        <begin position="100"/>
        <end position="117"/>
    </location>
</feature>
<dbReference type="AlphaFoldDB" id="A0A840P2J4"/>
<dbReference type="PANTHER" id="PTHR24421:SF10">
    <property type="entry name" value="NITRATE_NITRITE SENSOR PROTEIN NARQ"/>
    <property type="match status" value="1"/>
</dbReference>
<sequence>MRSWGADVAMAAGAGVVVGWSSVAAHANQPDARPLDWLGWCLLAAASLSVAFLRRRPEAAMVIAVAAAAAYFARGHAYSFWPAPALVAIFAVVARGRRRLGWAGAAVAVAVPGIGVLRENSLDNVVAGLVWALIVILVAQAGEASRVRRAYTAEVERRAEEAERSREEEALRRAQEERLRISRELHDVTSHTVSLIALQAAVAAEAIDREGGPPRAREALSVIRSASREALAEMKAVLGVLHPGAARGPLPGLDRIGELAAAVTEAGVAVTVTMPAPARPLPPAVELAAYRVVQEALTNTVRHAGAKAASVTVRLDGDALAVEVTDDGRGCAEPAGGFGLRGMAERVAALGGSLRVGDAPGGGFRVAARLPLEAAR</sequence>
<organism evidence="12 13">
    <name type="scientific">Thermocatellispora tengchongensis</name>
    <dbReference type="NCBI Taxonomy" id="1073253"/>
    <lineage>
        <taxon>Bacteria</taxon>
        <taxon>Bacillati</taxon>
        <taxon>Actinomycetota</taxon>
        <taxon>Actinomycetes</taxon>
        <taxon>Streptosporangiales</taxon>
        <taxon>Streptosporangiaceae</taxon>
        <taxon>Thermocatellispora</taxon>
    </lineage>
</organism>
<feature type="transmembrane region" description="Helical" evidence="10">
    <location>
        <begin position="37"/>
        <end position="53"/>
    </location>
</feature>
<dbReference type="PANTHER" id="PTHR24421">
    <property type="entry name" value="NITRATE/NITRITE SENSOR PROTEIN NARX-RELATED"/>
    <property type="match status" value="1"/>
</dbReference>
<evidence type="ECO:0000256" key="7">
    <source>
        <dbReference type="ARBA" id="ARBA00022840"/>
    </source>
</evidence>
<dbReference type="Gene3D" id="1.20.5.1930">
    <property type="match status" value="1"/>
</dbReference>
<dbReference type="Proteomes" id="UP000578449">
    <property type="component" value="Unassembled WGS sequence"/>
</dbReference>
<protein>
    <recommendedName>
        <fullName evidence="2">histidine kinase</fullName>
        <ecNumber evidence="2">2.7.13.3</ecNumber>
    </recommendedName>
</protein>
<dbReference type="GO" id="GO:0016020">
    <property type="term" value="C:membrane"/>
    <property type="evidence" value="ECO:0007669"/>
    <property type="project" value="InterPro"/>
</dbReference>
<dbReference type="InterPro" id="IPR050482">
    <property type="entry name" value="Sensor_HK_TwoCompSys"/>
</dbReference>
<feature type="transmembrane region" description="Helical" evidence="10">
    <location>
        <begin position="124"/>
        <end position="142"/>
    </location>
</feature>
<keyword evidence="13" id="KW-1185">Reference proteome</keyword>
<evidence type="ECO:0000256" key="9">
    <source>
        <dbReference type="SAM" id="Coils"/>
    </source>
</evidence>
<evidence type="ECO:0000256" key="10">
    <source>
        <dbReference type="SAM" id="Phobius"/>
    </source>
</evidence>
<dbReference type="GO" id="GO:0046983">
    <property type="term" value="F:protein dimerization activity"/>
    <property type="evidence" value="ECO:0007669"/>
    <property type="project" value="InterPro"/>
</dbReference>
<keyword evidence="4" id="KW-0808">Transferase</keyword>
<keyword evidence="10" id="KW-0812">Transmembrane</keyword>
<keyword evidence="3" id="KW-0597">Phosphoprotein</keyword>
<accession>A0A840P2J4</accession>
<proteinExistence type="predicted"/>
<keyword evidence="8" id="KW-0902">Two-component regulatory system</keyword>
<dbReference type="InterPro" id="IPR011712">
    <property type="entry name" value="Sig_transdc_His_kin_sub3_dim/P"/>
</dbReference>
<evidence type="ECO:0000256" key="1">
    <source>
        <dbReference type="ARBA" id="ARBA00000085"/>
    </source>
</evidence>
<dbReference type="SMART" id="SM00387">
    <property type="entry name" value="HATPase_c"/>
    <property type="match status" value="1"/>
</dbReference>
<keyword evidence="6 12" id="KW-0418">Kinase</keyword>